<dbReference type="PANTHER" id="PTHR46566">
    <property type="entry name" value="1-PHOSPHOFRUCTOKINASE-RELATED"/>
    <property type="match status" value="1"/>
</dbReference>
<evidence type="ECO:0000313" key="1">
    <source>
        <dbReference type="EMBL" id="EKC78456.1"/>
    </source>
</evidence>
<proteinExistence type="predicted"/>
<dbReference type="AlphaFoldDB" id="K1V3L1"/>
<dbReference type="GO" id="GO:0008443">
    <property type="term" value="F:phosphofructokinase activity"/>
    <property type="evidence" value="ECO:0007669"/>
    <property type="project" value="TreeGrafter"/>
</dbReference>
<dbReference type="SUPFAM" id="SSF53613">
    <property type="entry name" value="Ribokinase-like"/>
    <property type="match status" value="1"/>
</dbReference>
<name>K1V3L1_9ZZZZ</name>
<dbReference type="InterPro" id="IPR029056">
    <property type="entry name" value="Ribokinase-like"/>
</dbReference>
<dbReference type="Gene3D" id="3.40.1190.20">
    <property type="match status" value="1"/>
</dbReference>
<feature type="non-terminal residue" evidence="1">
    <location>
        <position position="55"/>
    </location>
</feature>
<comment type="caution">
    <text evidence="1">The sequence shown here is derived from an EMBL/GenBank/DDBJ whole genome shotgun (WGS) entry which is preliminary data.</text>
</comment>
<reference evidence="1" key="1">
    <citation type="journal article" date="2013" name="Environ. Microbiol.">
        <title>Microbiota from the distal guts of lean and obese adolescents exhibit partial functional redundancy besides clear differences in community structure.</title>
        <authorList>
            <person name="Ferrer M."/>
            <person name="Ruiz A."/>
            <person name="Lanza F."/>
            <person name="Haange S.B."/>
            <person name="Oberbach A."/>
            <person name="Till H."/>
            <person name="Bargiela R."/>
            <person name="Campoy C."/>
            <person name="Segura M.T."/>
            <person name="Richter M."/>
            <person name="von Bergen M."/>
            <person name="Seifert J."/>
            <person name="Suarez A."/>
        </authorList>
    </citation>
    <scope>NUCLEOTIDE SEQUENCE</scope>
</reference>
<dbReference type="PANTHER" id="PTHR46566:SF1">
    <property type="entry name" value="1-PHOSPHOFRUCTOKINASE"/>
    <property type="match status" value="1"/>
</dbReference>
<protein>
    <submittedName>
        <fullName evidence="1">1-phosphofructokinase</fullName>
    </submittedName>
</protein>
<gene>
    <name evidence="1" type="ORF">LEA_03465</name>
</gene>
<sequence>MIYTVTFNPAIDYVLHLTAPLAVGEINRTSDEACQFGGKGINVSGVLRELGCESI</sequence>
<keyword evidence="1" id="KW-0418">Kinase</keyword>
<organism evidence="1">
    <name type="scientific">human gut metagenome</name>
    <dbReference type="NCBI Taxonomy" id="408170"/>
    <lineage>
        <taxon>unclassified sequences</taxon>
        <taxon>metagenomes</taxon>
        <taxon>organismal metagenomes</taxon>
    </lineage>
</organism>
<keyword evidence="1" id="KW-0808">Transferase</keyword>
<dbReference type="GO" id="GO:0005829">
    <property type="term" value="C:cytosol"/>
    <property type="evidence" value="ECO:0007669"/>
    <property type="project" value="TreeGrafter"/>
</dbReference>
<dbReference type="EMBL" id="AJWY01002298">
    <property type="protein sequence ID" value="EKC78456.1"/>
    <property type="molecule type" value="Genomic_DNA"/>
</dbReference>
<accession>K1V3L1</accession>